<dbReference type="PROSITE" id="PS51741">
    <property type="entry name" value="F_BAR"/>
    <property type="match status" value="1"/>
</dbReference>
<evidence type="ECO:0000259" key="6">
    <source>
        <dbReference type="PROSITE" id="PS50238"/>
    </source>
</evidence>
<feature type="compositionally biased region" description="Low complexity" evidence="5">
    <location>
        <begin position="586"/>
        <end position="608"/>
    </location>
</feature>
<sequence>MSSKGRQIAKNIGKTIKKKFESDHFLFPIVIDEDQLGFHFLVPPVLNSSSHGSPPLSARRLMQRTMQGTLHLPKKSSSMGTISTATDEAHDQGMIDHDEIIALTQDVKKFSDSLARLKLLFTDGFDAEEDARVVIHEGLGEVLSVLNPVMQHYPELQSPDIFTAARGLISLIKDHDYGIEMTSISIQNFCDAIDQLALAFSSSVSEYLMGDLGPQLVMDLKARSMNNVSVEEEIIEKPEEEADEVDISPKDLDSILVSMETGLGLALQRAKVWSKYIADIITYIEKKAQLELDYSKNMSRLAHNLQHSLKKEGFLPLQSVYCTVLNQDTEFANNLQVTQSLLQAQKFIEPLSMRRSEHDKVYKSVKDVWHREYRRMTESVTNLRKAQALYNSRQQDRDRAREMALKAEPDKVEKRRKAEEETMHKAAEAETTYKACVAEANYRQQELFKVKAEQLARIREQIQMCDQTMKEVTGDYFQLYHTIVSPLPLQYLTLSESTKNYVPGSQYAEYVRRLPSPSRPCQPAVFMFEPYIQGQKSSEVERKESVHSNGSVSELHSPEGSPVASPRRDKYRIPVKAWGQQIPGGTSDTDSASCCSSKSQGSSPSGSPHRGQRRLVSSHSLDELTEEEILAAASAQHQKDKRAHQMKRMMSVQGADNLEMPGLLMSGRTHRRNTTFGVDFQEQVDTFQTKVPPIVSKCLEEIEKRGHMVKGIYRVSGVKSKVEHLCQRFDIDPEAVDLSDVHPNIISNVLKLYLRQLPEPLLTFRLYSEFIHTAKENMSGQLVGDQLVDKLQKLIRKLPSSNLRTSAVLMHHLHRVADNAEVNQMSASNLGIVFGPTLLRPLEGSASLASLVDTPHQTRAIELLVTHAHVIFGPSEDFQVSPGQTPIEQLDDRPADQASQGQKSSKKSNQPTSSEIADDETSGLGTSCSAGASTSTGPSPCEFVLPGTANQEKNDSQSIAINGFDLGLEAADWNSDEGEETPDIPLPDKSIPQANPFNVALSPWCIQAGGQGQDMIRLDSQSSTSSMPPELGSEVKQTGVGQVTKSASSPSVAHAGFLLQSIEDHKTDQHVTAGEKSKSEEGQSTVSVQETEAGKKTREETTEKKRPHSQQLKNIKYLTKAPSFEDTVDDFYPKTTFVPAEPALPHGGGECKSGPVTQSASSEKTVVDEKPGSKPGETESKPGQTQTVTPCHKPLVSGILPRPSPVASVSSSRRSILEEMPIPTMSPPVASSFSDGSKCSEAAMTIPASPTIRRREISTSQSKIPTSPGPQRAADHKDSGRQDKLRLQQRKLVTAIKTDPKIGVASNSSSVSSQPSERGKSDVGKSKSVTKSSVFYDDGFSGGCALSSRPSSQSEETLGAARKSNLVQDSTDAKHIFSADQTQDRKKMPDGKAESPSLMRSTQLGKPESPRSRESAKQRLQPTASPPSLAKPRPFTLPSSHSQKKTATSTSAPSKTSGSISATLSTAKTTSLASSSTSNPQQAISGSPAPEPVKRTTQSASVASSQSPSLGSKAAKVSPGMGSTSSLKKSTSEDSSSTTPSLSSGKPSPVTSSVSRKGSGKAGDISSSSIKPTRKTTTAGGAESSPVRHRKTSGESSGSSQPPSKPVQRKTSGSGTPTGSPRRIHDRCQGEATSRPSSRTQKPSSSSACGKSSSAPSDTTAASTTSSTAAVASSKLSQDRTPRFV</sequence>
<dbReference type="Pfam" id="PF22699">
    <property type="entry name" value="GMIP-like_FCH"/>
    <property type="match status" value="1"/>
</dbReference>
<evidence type="ECO:0000259" key="7">
    <source>
        <dbReference type="PROSITE" id="PS51741"/>
    </source>
</evidence>
<dbReference type="InterPro" id="IPR057028">
    <property type="entry name" value="RHG29_45_N"/>
</dbReference>
<dbReference type="EMBL" id="BMAT01006487">
    <property type="protein sequence ID" value="GFS13572.1"/>
    <property type="molecule type" value="Genomic_DNA"/>
</dbReference>
<dbReference type="SMART" id="SM00055">
    <property type="entry name" value="FCH"/>
    <property type="match status" value="1"/>
</dbReference>
<feature type="compositionally biased region" description="Basic and acidic residues" evidence="5">
    <location>
        <begin position="1092"/>
        <end position="1104"/>
    </location>
</feature>
<organism evidence="8 9">
    <name type="scientific">Elysia marginata</name>
    <dbReference type="NCBI Taxonomy" id="1093978"/>
    <lineage>
        <taxon>Eukaryota</taxon>
        <taxon>Metazoa</taxon>
        <taxon>Spiralia</taxon>
        <taxon>Lophotrochozoa</taxon>
        <taxon>Mollusca</taxon>
        <taxon>Gastropoda</taxon>
        <taxon>Heterobranchia</taxon>
        <taxon>Euthyneura</taxon>
        <taxon>Panpulmonata</taxon>
        <taxon>Sacoglossa</taxon>
        <taxon>Placobranchoidea</taxon>
        <taxon>Plakobranchidae</taxon>
        <taxon>Elysia</taxon>
    </lineage>
</organism>
<dbReference type="SUPFAM" id="SSF103657">
    <property type="entry name" value="BAR/IMD domain-like"/>
    <property type="match status" value="1"/>
</dbReference>
<dbReference type="GO" id="GO:0005096">
    <property type="term" value="F:GTPase activator activity"/>
    <property type="evidence" value="ECO:0007669"/>
    <property type="project" value="UniProtKB-KW"/>
</dbReference>
<feature type="domain" description="F-BAR" evidence="7">
    <location>
        <begin position="250"/>
        <end position="506"/>
    </location>
</feature>
<dbReference type="SUPFAM" id="SSF48350">
    <property type="entry name" value="GTPase activation domain, GAP"/>
    <property type="match status" value="1"/>
</dbReference>
<feature type="compositionally biased region" description="Polar residues" evidence="5">
    <location>
        <begin position="1609"/>
        <end position="1619"/>
    </location>
</feature>
<dbReference type="Pfam" id="PF24235">
    <property type="entry name" value="RHG29_45_N"/>
    <property type="match status" value="1"/>
</dbReference>
<feature type="compositionally biased region" description="Basic and acidic residues" evidence="5">
    <location>
        <begin position="1165"/>
        <end position="1180"/>
    </location>
</feature>
<feature type="compositionally biased region" description="Basic and acidic residues" evidence="5">
    <location>
        <begin position="1062"/>
        <end position="1081"/>
    </location>
</feature>
<feature type="compositionally biased region" description="Polar residues" evidence="5">
    <location>
        <begin position="1565"/>
        <end position="1579"/>
    </location>
</feature>
<feature type="compositionally biased region" description="Basic and acidic residues" evidence="5">
    <location>
        <begin position="1408"/>
        <end position="1417"/>
    </location>
</feature>
<dbReference type="GO" id="GO:0007165">
    <property type="term" value="P:signal transduction"/>
    <property type="evidence" value="ECO:0007669"/>
    <property type="project" value="InterPro"/>
</dbReference>
<dbReference type="PANTHER" id="PTHR15228:SF25">
    <property type="entry name" value="F-BAR DOMAIN-CONTAINING PROTEIN"/>
    <property type="match status" value="1"/>
</dbReference>
<feature type="compositionally biased region" description="Low complexity" evidence="5">
    <location>
        <begin position="922"/>
        <end position="940"/>
    </location>
</feature>
<feature type="compositionally biased region" description="Low complexity" evidence="5">
    <location>
        <begin position="897"/>
        <end position="910"/>
    </location>
</feature>
<dbReference type="GO" id="GO:0051056">
    <property type="term" value="P:regulation of small GTPase mediated signal transduction"/>
    <property type="evidence" value="ECO:0007669"/>
    <property type="project" value="UniProtKB-ARBA"/>
</dbReference>
<keyword evidence="9" id="KW-1185">Reference proteome</keyword>
<dbReference type="InterPro" id="IPR000198">
    <property type="entry name" value="RhoGAP_dom"/>
</dbReference>
<feature type="compositionally biased region" description="Basic and acidic residues" evidence="5">
    <location>
        <begin position="1273"/>
        <end position="1286"/>
    </location>
</feature>
<feature type="compositionally biased region" description="Low complexity" evidence="5">
    <location>
        <begin position="1205"/>
        <end position="1214"/>
    </location>
</feature>
<feature type="compositionally biased region" description="Basic and acidic residues" evidence="5">
    <location>
        <begin position="1371"/>
        <end position="1393"/>
    </location>
</feature>
<feature type="compositionally biased region" description="Polar residues" evidence="5">
    <location>
        <begin position="1035"/>
        <end position="1051"/>
    </location>
</feature>
<keyword evidence="2" id="KW-0862">Zinc</keyword>
<feature type="region of interest" description="Disordered" evidence="5">
    <location>
        <begin position="1019"/>
        <end position="1120"/>
    </location>
</feature>
<feature type="region of interest" description="Disordered" evidence="5">
    <location>
        <begin position="537"/>
        <end position="615"/>
    </location>
</feature>
<dbReference type="InterPro" id="IPR027267">
    <property type="entry name" value="AH/BAR_dom_sf"/>
</dbReference>
<dbReference type="Proteomes" id="UP000762676">
    <property type="component" value="Unassembled WGS sequence"/>
</dbReference>
<name>A0AAV4IXR9_9GAST</name>
<feature type="compositionally biased region" description="Low complexity" evidence="5">
    <location>
        <begin position="1523"/>
        <end position="1549"/>
    </location>
</feature>
<feature type="compositionally biased region" description="Low complexity" evidence="5">
    <location>
        <begin position="1306"/>
        <end position="1316"/>
    </location>
</feature>
<keyword evidence="2" id="KW-0479">Metal-binding</keyword>
<feature type="compositionally biased region" description="Low complexity" evidence="5">
    <location>
        <begin position="1633"/>
        <end position="1674"/>
    </location>
</feature>
<feature type="compositionally biased region" description="Low complexity" evidence="5">
    <location>
        <begin position="1439"/>
        <end position="1478"/>
    </location>
</feature>
<feature type="domain" description="Rho-GAP" evidence="6">
    <location>
        <begin position="678"/>
        <end position="872"/>
    </location>
</feature>
<dbReference type="InterPro" id="IPR054713">
    <property type="entry name" value="GMIP/FCHO2-like_FCH"/>
</dbReference>
<reference evidence="8 9" key="1">
    <citation type="journal article" date="2021" name="Elife">
        <title>Chloroplast acquisition without the gene transfer in kleptoplastic sea slugs, Plakobranchus ocellatus.</title>
        <authorList>
            <person name="Maeda T."/>
            <person name="Takahashi S."/>
            <person name="Yoshida T."/>
            <person name="Shimamura S."/>
            <person name="Takaki Y."/>
            <person name="Nagai Y."/>
            <person name="Toyoda A."/>
            <person name="Suzuki Y."/>
            <person name="Arimoto A."/>
            <person name="Ishii H."/>
            <person name="Satoh N."/>
            <person name="Nishiyama T."/>
            <person name="Hasebe M."/>
            <person name="Maruyama T."/>
            <person name="Minagawa J."/>
            <person name="Obokata J."/>
            <person name="Shigenobu S."/>
        </authorList>
    </citation>
    <scope>NUCLEOTIDE SEQUENCE [LARGE SCALE GENOMIC DNA]</scope>
</reference>
<evidence type="ECO:0000313" key="8">
    <source>
        <dbReference type="EMBL" id="GFS13572.1"/>
    </source>
</evidence>
<evidence type="ECO:0000313" key="9">
    <source>
        <dbReference type="Proteomes" id="UP000762676"/>
    </source>
</evidence>
<dbReference type="Pfam" id="PF00620">
    <property type="entry name" value="RhoGAP"/>
    <property type="match status" value="1"/>
</dbReference>
<keyword evidence="1" id="KW-0343">GTPase activation</keyword>
<gene>
    <name evidence="8" type="ORF">ElyMa_003139800</name>
</gene>
<protein>
    <submittedName>
        <fullName evidence="8">Minor histocompatibility protein HA-1-like</fullName>
    </submittedName>
</protein>
<feature type="region of interest" description="Disordered" evidence="5">
    <location>
        <begin position="1137"/>
        <end position="1685"/>
    </location>
</feature>
<dbReference type="GO" id="GO:0008270">
    <property type="term" value="F:zinc ion binding"/>
    <property type="evidence" value="ECO:0007669"/>
    <property type="project" value="UniProtKB-KW"/>
</dbReference>
<feature type="compositionally biased region" description="Polar residues" evidence="5">
    <location>
        <begin position="1155"/>
        <end position="1164"/>
    </location>
</feature>
<dbReference type="PANTHER" id="PTHR15228">
    <property type="entry name" value="SPERMATHECAL PHYSIOLOGY VARIANT"/>
    <property type="match status" value="1"/>
</dbReference>
<dbReference type="Gene3D" id="1.20.1270.60">
    <property type="entry name" value="Arfaptin homology (AH) domain/BAR domain"/>
    <property type="match status" value="1"/>
</dbReference>
<dbReference type="InterPro" id="IPR031160">
    <property type="entry name" value="F_BAR_dom"/>
</dbReference>
<accession>A0AAV4IXR9</accession>
<evidence type="ECO:0000256" key="3">
    <source>
        <dbReference type="ARBA" id="ARBA00023054"/>
    </source>
</evidence>
<keyword evidence="3 4" id="KW-0175">Coiled coil</keyword>
<dbReference type="PROSITE" id="PS50238">
    <property type="entry name" value="RHOGAP"/>
    <property type="match status" value="1"/>
</dbReference>
<dbReference type="SMART" id="SM00324">
    <property type="entry name" value="RhoGAP"/>
    <property type="match status" value="1"/>
</dbReference>
<evidence type="ECO:0000256" key="4">
    <source>
        <dbReference type="PROSITE-ProRule" id="PRU01077"/>
    </source>
</evidence>
<feature type="region of interest" description="Disordered" evidence="5">
    <location>
        <begin position="876"/>
        <end position="949"/>
    </location>
</feature>
<dbReference type="InterPro" id="IPR001060">
    <property type="entry name" value="FCH_dom"/>
</dbReference>
<dbReference type="InterPro" id="IPR051025">
    <property type="entry name" value="RhoGAP"/>
</dbReference>
<evidence type="ECO:0000256" key="1">
    <source>
        <dbReference type="ARBA" id="ARBA00022468"/>
    </source>
</evidence>
<comment type="caution">
    <text evidence="8">The sequence shown here is derived from an EMBL/GenBank/DDBJ whole genome shotgun (WGS) entry which is preliminary data.</text>
</comment>
<feature type="compositionally biased region" description="Low complexity" evidence="5">
    <location>
        <begin position="1498"/>
        <end position="1512"/>
    </location>
</feature>
<evidence type="ECO:0000256" key="2">
    <source>
        <dbReference type="ARBA" id="ARBA00022771"/>
    </source>
</evidence>
<dbReference type="InterPro" id="IPR008936">
    <property type="entry name" value="Rho_GTPase_activation_prot"/>
</dbReference>
<keyword evidence="2" id="KW-0863">Zinc-finger</keyword>
<dbReference type="Gene3D" id="1.10.555.10">
    <property type="entry name" value="Rho GTPase activation protein"/>
    <property type="match status" value="1"/>
</dbReference>
<proteinExistence type="predicted"/>
<evidence type="ECO:0000256" key="5">
    <source>
        <dbReference type="SAM" id="MobiDB-lite"/>
    </source>
</evidence>